<dbReference type="Gene3D" id="1.10.10.10">
    <property type="entry name" value="Winged helix-like DNA-binding domain superfamily/Winged helix DNA-binding domain"/>
    <property type="match status" value="1"/>
</dbReference>
<dbReference type="GO" id="GO:0006355">
    <property type="term" value="P:regulation of DNA-templated transcription"/>
    <property type="evidence" value="ECO:0007669"/>
    <property type="project" value="InterPro"/>
</dbReference>
<accession>K2KFT9</accession>
<feature type="domain" description="OmpR/PhoB-type" evidence="4">
    <location>
        <begin position="8"/>
        <end position="106"/>
    </location>
</feature>
<dbReference type="SMART" id="SM00862">
    <property type="entry name" value="Trans_reg_C"/>
    <property type="match status" value="1"/>
</dbReference>
<evidence type="ECO:0000256" key="2">
    <source>
        <dbReference type="PROSITE-ProRule" id="PRU01091"/>
    </source>
</evidence>
<protein>
    <submittedName>
        <fullName evidence="5">Two component transcriptional regulator, winged helix family protein</fullName>
    </submittedName>
</protein>
<gene>
    <name evidence="5" type="ORF">A10D4_10616</name>
</gene>
<dbReference type="PATRIC" id="fig|740709.3.peg.2146"/>
<dbReference type="Proteomes" id="UP000014115">
    <property type="component" value="Unassembled WGS sequence"/>
</dbReference>
<sequence>MTQQQQQANDNQIGDLHISTTQREVRCQQQVLPLTGLEYEIILLLSKTPGQTVAKQQLSEQCLGRKLTPFDRSVDTHVSNIRKKLQQAGSRSQIQSQRGKGYSLVC</sequence>
<evidence type="ECO:0000256" key="1">
    <source>
        <dbReference type="ARBA" id="ARBA00023125"/>
    </source>
</evidence>
<proteinExistence type="predicted"/>
<dbReference type="GO" id="GO:0000160">
    <property type="term" value="P:phosphorelay signal transduction system"/>
    <property type="evidence" value="ECO:0007669"/>
    <property type="project" value="InterPro"/>
</dbReference>
<keyword evidence="1 2" id="KW-0238">DNA-binding</keyword>
<dbReference type="InterPro" id="IPR001867">
    <property type="entry name" value="OmpR/PhoB-type_DNA-bd"/>
</dbReference>
<dbReference type="CDD" id="cd00383">
    <property type="entry name" value="trans_reg_C"/>
    <property type="match status" value="1"/>
</dbReference>
<feature type="DNA-binding region" description="OmpR/PhoB-type" evidence="2">
    <location>
        <begin position="8"/>
        <end position="106"/>
    </location>
</feature>
<dbReference type="PROSITE" id="PS51755">
    <property type="entry name" value="OMPR_PHOB"/>
    <property type="match status" value="1"/>
</dbReference>
<evidence type="ECO:0000259" key="4">
    <source>
        <dbReference type="PROSITE" id="PS51755"/>
    </source>
</evidence>
<dbReference type="STRING" id="740709.A10D4_10616"/>
<dbReference type="SUPFAM" id="SSF46894">
    <property type="entry name" value="C-terminal effector domain of the bipartite response regulators"/>
    <property type="match status" value="1"/>
</dbReference>
<feature type="region of interest" description="Disordered" evidence="3">
    <location>
        <begin position="84"/>
        <end position="106"/>
    </location>
</feature>
<reference evidence="5 6" key="1">
    <citation type="journal article" date="2012" name="J. Bacteriol.">
        <title>Genome Sequence of Idiomarina xiamenensis Type Strain 10-D-4.</title>
        <authorList>
            <person name="Lai Q."/>
            <person name="Wang L."/>
            <person name="Wang W."/>
            <person name="Shao Z."/>
        </authorList>
    </citation>
    <scope>NUCLEOTIDE SEQUENCE [LARGE SCALE GENOMIC DNA]</scope>
    <source>
        <strain evidence="5 6">10-D-4</strain>
    </source>
</reference>
<evidence type="ECO:0000313" key="5">
    <source>
        <dbReference type="EMBL" id="EKE81524.1"/>
    </source>
</evidence>
<dbReference type="InterPro" id="IPR036388">
    <property type="entry name" value="WH-like_DNA-bd_sf"/>
</dbReference>
<dbReference type="AlphaFoldDB" id="K2KFT9"/>
<dbReference type="GO" id="GO:0003677">
    <property type="term" value="F:DNA binding"/>
    <property type="evidence" value="ECO:0007669"/>
    <property type="project" value="UniProtKB-UniRule"/>
</dbReference>
<dbReference type="eggNOG" id="COG0745">
    <property type="taxonomic scope" value="Bacteria"/>
</dbReference>
<evidence type="ECO:0000256" key="3">
    <source>
        <dbReference type="SAM" id="MobiDB-lite"/>
    </source>
</evidence>
<dbReference type="InterPro" id="IPR016032">
    <property type="entry name" value="Sig_transdc_resp-reg_C-effctor"/>
</dbReference>
<dbReference type="RefSeq" id="WP_008489452.1">
    <property type="nucleotide sequence ID" value="NZ_AMRG01000013.1"/>
</dbReference>
<dbReference type="Pfam" id="PF00486">
    <property type="entry name" value="Trans_reg_C"/>
    <property type="match status" value="1"/>
</dbReference>
<comment type="caution">
    <text evidence="5">The sequence shown here is derived from an EMBL/GenBank/DDBJ whole genome shotgun (WGS) entry which is preliminary data.</text>
</comment>
<name>K2KFT9_9GAMM</name>
<organism evidence="5 6">
    <name type="scientific">Idiomarina xiamenensis 10-D-4</name>
    <dbReference type="NCBI Taxonomy" id="740709"/>
    <lineage>
        <taxon>Bacteria</taxon>
        <taxon>Pseudomonadati</taxon>
        <taxon>Pseudomonadota</taxon>
        <taxon>Gammaproteobacteria</taxon>
        <taxon>Alteromonadales</taxon>
        <taxon>Idiomarinaceae</taxon>
        <taxon>Idiomarina</taxon>
    </lineage>
</organism>
<evidence type="ECO:0000313" key="6">
    <source>
        <dbReference type="Proteomes" id="UP000014115"/>
    </source>
</evidence>
<keyword evidence="6" id="KW-1185">Reference proteome</keyword>
<dbReference type="EMBL" id="AMRG01000013">
    <property type="protein sequence ID" value="EKE81524.1"/>
    <property type="molecule type" value="Genomic_DNA"/>
</dbReference>
<feature type="compositionally biased region" description="Polar residues" evidence="3">
    <location>
        <begin position="87"/>
        <end position="98"/>
    </location>
</feature>